<dbReference type="InterPro" id="IPR027417">
    <property type="entry name" value="P-loop_NTPase"/>
</dbReference>
<evidence type="ECO:0008006" key="3">
    <source>
        <dbReference type="Google" id="ProtNLM"/>
    </source>
</evidence>
<reference evidence="1 2" key="1">
    <citation type="submission" date="2020-04" db="EMBL/GenBank/DDBJ databases">
        <title>Description of novel Gluconacetobacter.</title>
        <authorList>
            <person name="Sombolestani A."/>
        </authorList>
    </citation>
    <scope>NUCLEOTIDE SEQUENCE [LARGE SCALE GENOMIC DNA]</scope>
    <source>
        <strain evidence="1 2">LMG 7603</strain>
    </source>
</reference>
<dbReference type="RefSeq" id="WP_183116768.1">
    <property type="nucleotide sequence ID" value="NZ_JABEQG010000107.1"/>
</dbReference>
<evidence type="ECO:0000313" key="1">
    <source>
        <dbReference type="EMBL" id="MBB2158503.1"/>
    </source>
</evidence>
<accession>A0A7W4NNI5</accession>
<protein>
    <recommendedName>
        <fullName evidence="3">NACHT domain-containing protein</fullName>
    </recommendedName>
</protein>
<sequence>MTPEALLNDLSMFADLGTSPPQLVEVDDSLVVRLVRDGQPITLTVAADGRVRENIEANERRHANFRALLASSGWANLGKWADSQRTLLQERIAGDTIPIAGMLAQSQEEGGVALIDDTLASGSDDGTEPRTLVLLIDGPAGIGKTSLIRSLSYNRAVNFRRDQRPLILHVESRGRMLQNITDLMAFSLQTLRLSVTYDQVPILVRHGLITLAIDGFDELGDPNGYDLAWAQVNELVVEARGQGRVILAGRETFIGRERMKKALTALDETVDQLEAYTLRPIGPNTARSWLAGKGWSDELLYSEAVNPLFEPDSYALRPFFLSELARDGVAQQIQDGDIGDLLSFLILAMTKREATKFGRDVEAVTTTESRAEFITQVMEEIARDLAENQSSAIPSETVAWLAEMSAEDIVPISLSGILRNRSGVLAFLKDDDRRGYKNFVHEQVYNYFLSRVTIRSVARGEVPKFIRRNILGTDFLEAFADAFRLINNEQADQFVQRALENLKILGEQDRARQNLGSLVMSACCVYTPSGVPVLQDLSIDEVFLAETVAHMQLEGVVINQLTAVGADMRALNFDEHCAIVSLISDEGTIPNRSFPPPTVVSLPTRTTYDPVEILDWLRHKYNTSRIQSGNSLNDLLSNFGLFDLLARVARYKPFWIKDSDEKGARRILDDENWPILKNFMTKYDLLVERTDIQASGRPAPFYHIKNRAALMNLDDVRRGMPDFFHDLLKASFEIEHARD</sequence>
<proteinExistence type="predicted"/>
<evidence type="ECO:0000313" key="2">
    <source>
        <dbReference type="Proteomes" id="UP000550787"/>
    </source>
</evidence>
<name>A0A7W4NNI5_GLUDI</name>
<dbReference type="SUPFAM" id="SSF52540">
    <property type="entry name" value="P-loop containing nucleoside triphosphate hydrolases"/>
    <property type="match status" value="1"/>
</dbReference>
<organism evidence="1 2">
    <name type="scientific">Gluconacetobacter diazotrophicus</name>
    <name type="common">Acetobacter diazotrophicus</name>
    <dbReference type="NCBI Taxonomy" id="33996"/>
    <lineage>
        <taxon>Bacteria</taxon>
        <taxon>Pseudomonadati</taxon>
        <taxon>Pseudomonadota</taxon>
        <taxon>Alphaproteobacteria</taxon>
        <taxon>Acetobacterales</taxon>
        <taxon>Acetobacteraceae</taxon>
        <taxon>Gluconacetobacter</taxon>
    </lineage>
</organism>
<gene>
    <name evidence="1" type="ORF">HLH33_19845</name>
</gene>
<comment type="caution">
    <text evidence="1">The sequence shown here is derived from an EMBL/GenBank/DDBJ whole genome shotgun (WGS) entry which is preliminary data.</text>
</comment>
<dbReference type="EMBL" id="JABEQG010000107">
    <property type="protein sequence ID" value="MBB2158503.1"/>
    <property type="molecule type" value="Genomic_DNA"/>
</dbReference>
<dbReference type="Proteomes" id="UP000550787">
    <property type="component" value="Unassembled WGS sequence"/>
</dbReference>
<dbReference type="Gene3D" id="3.40.50.300">
    <property type="entry name" value="P-loop containing nucleotide triphosphate hydrolases"/>
    <property type="match status" value="1"/>
</dbReference>
<dbReference type="AlphaFoldDB" id="A0A7W4NNI5"/>